<dbReference type="GO" id="GO:0005737">
    <property type="term" value="C:cytoplasm"/>
    <property type="evidence" value="ECO:0007669"/>
    <property type="project" value="TreeGrafter"/>
</dbReference>
<name>A0A1P8F4I1_9CHLR</name>
<dbReference type="RefSeq" id="WP_076003192.1">
    <property type="nucleotide sequence ID" value="NZ_CP018258.1"/>
</dbReference>
<accession>A0A1P8F4I1</accession>
<gene>
    <name evidence="2" type="ORF">Dform_00007</name>
</gene>
<dbReference type="OrthoDB" id="9799321at2"/>
<keyword evidence="2" id="KW-0808">Transferase</keyword>
<protein>
    <submittedName>
        <fullName evidence="2">Protein N-acetyltransferase, RimJ/RimL family</fullName>
    </submittedName>
</protein>
<dbReference type="PANTHER" id="PTHR43441">
    <property type="entry name" value="RIBOSOMAL-PROTEIN-SERINE ACETYLTRANSFERASE"/>
    <property type="match status" value="1"/>
</dbReference>
<dbReference type="PANTHER" id="PTHR43441:SF10">
    <property type="entry name" value="ACETYLTRANSFERASE"/>
    <property type="match status" value="1"/>
</dbReference>
<evidence type="ECO:0000259" key="1">
    <source>
        <dbReference type="PROSITE" id="PS51186"/>
    </source>
</evidence>
<dbReference type="AlphaFoldDB" id="A0A1P8F4I1"/>
<proteinExistence type="predicted"/>
<keyword evidence="3" id="KW-1185">Reference proteome</keyword>
<reference evidence="3" key="1">
    <citation type="submission" date="2016-11" db="EMBL/GenBank/DDBJ databases">
        <title>Dehalogenimonas formicexedens sp. nov., a chlorinated alkane respiring bacterium isolated from contaminated groundwater.</title>
        <authorList>
            <person name="Key T.A."/>
            <person name="Bowman K.S."/>
            <person name="Lee I."/>
            <person name="Chun J."/>
            <person name="Albuquerque L."/>
            <person name="da Costa M.S."/>
            <person name="Rainey F.A."/>
            <person name="Moe W.M."/>
        </authorList>
    </citation>
    <scope>NUCLEOTIDE SEQUENCE [LARGE SCALE GENOMIC DNA]</scope>
    <source>
        <strain evidence="3">NSZ-14</strain>
    </source>
</reference>
<dbReference type="Pfam" id="PF13302">
    <property type="entry name" value="Acetyltransf_3"/>
    <property type="match status" value="1"/>
</dbReference>
<dbReference type="InterPro" id="IPR051908">
    <property type="entry name" value="Ribosomal_N-acetyltransferase"/>
</dbReference>
<organism evidence="2 3">
    <name type="scientific">Dehalogenimonas formicexedens</name>
    <dbReference type="NCBI Taxonomy" id="1839801"/>
    <lineage>
        <taxon>Bacteria</taxon>
        <taxon>Bacillati</taxon>
        <taxon>Chloroflexota</taxon>
        <taxon>Dehalococcoidia</taxon>
        <taxon>Dehalococcoidales</taxon>
        <taxon>Dehalococcoidaceae</taxon>
        <taxon>Dehalogenimonas</taxon>
    </lineage>
</organism>
<sequence>MELKELTDGVITLRPLRMSDALEVFLAVQESMTCLKQWMPWAHDGYSMTESEGWIKNAMKSWPEGSEYEFGIIDAKDGSFIGGCGLNHMNTIDKVANLGYWVRSSRQGQGVAARAARLLIRFGINDLKLNRIEILAGVENSASRKTAENAGAIREAILRNRLSLPDKVHDAVLFSIIPADLTA</sequence>
<dbReference type="InterPro" id="IPR016181">
    <property type="entry name" value="Acyl_CoA_acyltransferase"/>
</dbReference>
<dbReference type="PROSITE" id="PS51186">
    <property type="entry name" value="GNAT"/>
    <property type="match status" value="1"/>
</dbReference>
<dbReference type="EMBL" id="CP018258">
    <property type="protein sequence ID" value="APV43373.1"/>
    <property type="molecule type" value="Genomic_DNA"/>
</dbReference>
<dbReference type="Proteomes" id="UP000185934">
    <property type="component" value="Chromosome"/>
</dbReference>
<dbReference type="InterPro" id="IPR000182">
    <property type="entry name" value="GNAT_dom"/>
</dbReference>
<feature type="domain" description="N-acetyltransferase" evidence="1">
    <location>
        <begin position="11"/>
        <end position="180"/>
    </location>
</feature>
<dbReference type="GO" id="GO:1990189">
    <property type="term" value="F:protein N-terminal-serine acetyltransferase activity"/>
    <property type="evidence" value="ECO:0007669"/>
    <property type="project" value="TreeGrafter"/>
</dbReference>
<dbReference type="GO" id="GO:0008999">
    <property type="term" value="F:protein-N-terminal-alanine acetyltransferase activity"/>
    <property type="evidence" value="ECO:0007669"/>
    <property type="project" value="TreeGrafter"/>
</dbReference>
<evidence type="ECO:0000313" key="2">
    <source>
        <dbReference type="EMBL" id="APV43373.1"/>
    </source>
</evidence>
<dbReference type="KEGG" id="dfo:Dform_00007"/>
<dbReference type="STRING" id="1839801.Dform_00007"/>
<evidence type="ECO:0000313" key="3">
    <source>
        <dbReference type="Proteomes" id="UP000185934"/>
    </source>
</evidence>
<dbReference type="SUPFAM" id="SSF55729">
    <property type="entry name" value="Acyl-CoA N-acyltransferases (Nat)"/>
    <property type="match status" value="1"/>
</dbReference>
<dbReference type="Gene3D" id="3.40.630.30">
    <property type="match status" value="1"/>
</dbReference>